<dbReference type="EMBL" id="JAGSND010000005">
    <property type="protein sequence ID" value="MBR0598016.1"/>
    <property type="molecule type" value="Genomic_DNA"/>
</dbReference>
<dbReference type="SUPFAM" id="SSF53901">
    <property type="entry name" value="Thiolase-like"/>
    <property type="match status" value="2"/>
</dbReference>
<keyword evidence="4 9" id="KW-0012">Acyltransferase</keyword>
<evidence type="ECO:0000259" key="11">
    <source>
        <dbReference type="Pfam" id="PF02803"/>
    </source>
</evidence>
<comment type="similarity">
    <text evidence="1 9">Belongs to the thiolase-like superfamily. Thiolase family.</text>
</comment>
<reference evidence="12" key="2">
    <citation type="submission" date="2021-04" db="EMBL/GenBank/DDBJ databases">
        <authorList>
            <person name="Liu J."/>
        </authorList>
    </citation>
    <scope>NUCLEOTIDE SEQUENCE</scope>
    <source>
        <strain evidence="12">BAD-6</strain>
    </source>
</reference>
<name>A0A8J8B1T6_9FIRM</name>
<evidence type="ECO:0000259" key="10">
    <source>
        <dbReference type="Pfam" id="PF00108"/>
    </source>
</evidence>
<dbReference type="FunFam" id="3.40.47.10:FF:000010">
    <property type="entry name" value="Acetyl-CoA acetyltransferase (Thiolase)"/>
    <property type="match status" value="1"/>
</dbReference>
<sequence>MREAVIVSMARTPVGKCRGKLAPVPPEQLGAVVLKRVCEDIDLDTTQIDEVIMGNLWAHDIAGMGRVALLEAGLPVTIPSLRIDRQCSSALDSIALAAMFVQTGHGDIVIGGGAESDSRRPYVMFKNEVEYSVKPPVFLTQYKASTKAIGDPFMGVTAENLAEQYGITRQEMDEYSAESHQKAEKAWQKGYLAKNVVPVKVSTKKGFYIFDKDETVRPETTVESLSKLPALFKKEDGKVTAGNSCPMSDGASAAVIMSMEKATELGLTPLAKYVDWAAVGVDPNYMGIGPAFAIRKLLKQVDLTLDDIDLFEINEAFASQTLACVIELGLDKNKLNIDGGAIALGHPLGATGGVLALKLINQLRRENKRYGIAAFCCGGGQGAAVLFENINVK</sequence>
<proteinExistence type="inferred from homology"/>
<dbReference type="Pfam" id="PF02803">
    <property type="entry name" value="Thiolase_C"/>
    <property type="match status" value="1"/>
</dbReference>
<dbReference type="AlphaFoldDB" id="A0A8J8B1T6"/>
<dbReference type="Proteomes" id="UP000675664">
    <property type="component" value="Unassembled WGS sequence"/>
</dbReference>
<evidence type="ECO:0000256" key="1">
    <source>
        <dbReference type="ARBA" id="ARBA00010982"/>
    </source>
</evidence>
<keyword evidence="13" id="KW-1185">Reference proteome</keyword>
<evidence type="ECO:0000256" key="5">
    <source>
        <dbReference type="ARBA" id="ARBA00030755"/>
    </source>
</evidence>
<evidence type="ECO:0000313" key="13">
    <source>
        <dbReference type="Proteomes" id="UP000675664"/>
    </source>
</evidence>
<feature type="domain" description="Thiolase C-terminal" evidence="11">
    <location>
        <begin position="267"/>
        <end position="388"/>
    </location>
</feature>
<comment type="caution">
    <text evidence="12">The sequence shown here is derived from an EMBL/GenBank/DDBJ whole genome shotgun (WGS) entry which is preliminary data.</text>
</comment>
<evidence type="ECO:0000256" key="8">
    <source>
        <dbReference type="PIRSR" id="PIRSR000429-1"/>
    </source>
</evidence>
<dbReference type="GO" id="GO:0003985">
    <property type="term" value="F:acetyl-CoA C-acetyltransferase activity"/>
    <property type="evidence" value="ECO:0007669"/>
    <property type="project" value="UniProtKB-EC"/>
</dbReference>
<evidence type="ECO:0000256" key="6">
    <source>
        <dbReference type="ARBA" id="ARBA00044137"/>
    </source>
</evidence>
<reference evidence="12" key="1">
    <citation type="submission" date="2021-04" db="EMBL/GenBank/DDBJ databases">
        <title>Sinoanaerobacter chloroacetimidivorans sp. nov., an obligate anaerobic bacterium isolated from anaerobic sludge.</title>
        <authorList>
            <person name="Bao Y."/>
        </authorList>
    </citation>
    <scope>NUCLEOTIDE SEQUENCE</scope>
    <source>
        <strain evidence="12">BAD-6</strain>
    </source>
</reference>
<dbReference type="PANTHER" id="PTHR18919">
    <property type="entry name" value="ACETYL-COA C-ACYLTRANSFERASE"/>
    <property type="match status" value="1"/>
</dbReference>
<dbReference type="Gene3D" id="3.40.47.10">
    <property type="match status" value="2"/>
</dbReference>
<dbReference type="NCBIfam" id="TIGR01930">
    <property type="entry name" value="AcCoA-C-Actrans"/>
    <property type="match status" value="1"/>
</dbReference>
<dbReference type="PANTHER" id="PTHR18919:SF107">
    <property type="entry name" value="ACETYL-COA ACETYLTRANSFERASE, CYTOSOLIC"/>
    <property type="match status" value="1"/>
</dbReference>
<protein>
    <recommendedName>
        <fullName evidence="6">Acetyl-CoA acetyltransferase</fullName>
        <ecNumber evidence="2">2.3.1.9</ecNumber>
    </recommendedName>
    <alternativeName>
        <fullName evidence="5">Acetoacetyl-CoA thiolase</fullName>
    </alternativeName>
</protein>
<evidence type="ECO:0000256" key="4">
    <source>
        <dbReference type="ARBA" id="ARBA00023315"/>
    </source>
</evidence>
<comment type="catalytic activity">
    <reaction evidence="7">
        <text>2 acetyl-CoA = acetoacetyl-CoA + CoA</text>
        <dbReference type="Rhea" id="RHEA:21036"/>
        <dbReference type="ChEBI" id="CHEBI:57286"/>
        <dbReference type="ChEBI" id="CHEBI:57287"/>
        <dbReference type="ChEBI" id="CHEBI:57288"/>
        <dbReference type="EC" id="2.3.1.9"/>
    </reaction>
</comment>
<organism evidence="12 13">
    <name type="scientific">Sinanaerobacter chloroacetimidivorans</name>
    <dbReference type="NCBI Taxonomy" id="2818044"/>
    <lineage>
        <taxon>Bacteria</taxon>
        <taxon>Bacillati</taxon>
        <taxon>Bacillota</taxon>
        <taxon>Clostridia</taxon>
        <taxon>Peptostreptococcales</taxon>
        <taxon>Anaerovoracaceae</taxon>
        <taxon>Sinanaerobacter</taxon>
    </lineage>
</organism>
<accession>A0A8J8B1T6</accession>
<dbReference type="InterPro" id="IPR020616">
    <property type="entry name" value="Thiolase_N"/>
</dbReference>
<dbReference type="RefSeq" id="WP_227018148.1">
    <property type="nucleotide sequence ID" value="NZ_JAGSND010000005.1"/>
</dbReference>
<feature type="domain" description="Thiolase N-terminal" evidence="10">
    <location>
        <begin position="5"/>
        <end position="259"/>
    </location>
</feature>
<gene>
    <name evidence="12" type="ORF">KCX82_09040</name>
</gene>
<keyword evidence="3 9" id="KW-0808">Transferase</keyword>
<evidence type="ECO:0000256" key="2">
    <source>
        <dbReference type="ARBA" id="ARBA00012705"/>
    </source>
</evidence>
<evidence type="ECO:0000256" key="7">
    <source>
        <dbReference type="ARBA" id="ARBA00051550"/>
    </source>
</evidence>
<feature type="active site" description="Proton acceptor" evidence="8">
    <location>
        <position position="346"/>
    </location>
</feature>
<dbReference type="Pfam" id="PF00108">
    <property type="entry name" value="Thiolase_N"/>
    <property type="match status" value="1"/>
</dbReference>
<dbReference type="InterPro" id="IPR020613">
    <property type="entry name" value="Thiolase_CS"/>
</dbReference>
<dbReference type="PROSITE" id="PS00737">
    <property type="entry name" value="THIOLASE_2"/>
    <property type="match status" value="1"/>
</dbReference>
<evidence type="ECO:0000256" key="9">
    <source>
        <dbReference type="RuleBase" id="RU003557"/>
    </source>
</evidence>
<dbReference type="CDD" id="cd00751">
    <property type="entry name" value="thiolase"/>
    <property type="match status" value="1"/>
</dbReference>
<evidence type="ECO:0000313" key="12">
    <source>
        <dbReference type="EMBL" id="MBR0598016.1"/>
    </source>
</evidence>
<dbReference type="InterPro" id="IPR002155">
    <property type="entry name" value="Thiolase"/>
</dbReference>
<feature type="active site" description="Proton acceptor" evidence="8">
    <location>
        <position position="376"/>
    </location>
</feature>
<dbReference type="EC" id="2.3.1.9" evidence="2"/>
<dbReference type="PIRSF" id="PIRSF000429">
    <property type="entry name" value="Ac-CoA_Ac_transf"/>
    <property type="match status" value="1"/>
</dbReference>
<dbReference type="InterPro" id="IPR016039">
    <property type="entry name" value="Thiolase-like"/>
</dbReference>
<feature type="active site" description="Acyl-thioester intermediate" evidence="8">
    <location>
        <position position="87"/>
    </location>
</feature>
<evidence type="ECO:0000256" key="3">
    <source>
        <dbReference type="ARBA" id="ARBA00022679"/>
    </source>
</evidence>
<dbReference type="InterPro" id="IPR020617">
    <property type="entry name" value="Thiolase_C"/>
</dbReference>